<feature type="domain" description="CCHC-type" evidence="2">
    <location>
        <begin position="61"/>
        <end position="74"/>
    </location>
</feature>
<name>A0A0M9A585_9HYME</name>
<dbReference type="Proteomes" id="UP000053105">
    <property type="component" value="Unassembled WGS sequence"/>
</dbReference>
<proteinExistence type="predicted"/>
<evidence type="ECO:0000313" key="4">
    <source>
        <dbReference type="Proteomes" id="UP000053105"/>
    </source>
</evidence>
<gene>
    <name evidence="3" type="ORF">WN51_11061</name>
</gene>
<dbReference type="OrthoDB" id="7614340at2759"/>
<protein>
    <recommendedName>
        <fullName evidence="2">CCHC-type domain-containing protein</fullName>
    </recommendedName>
</protein>
<reference evidence="3 4" key="1">
    <citation type="submission" date="2015-07" db="EMBL/GenBank/DDBJ databases">
        <title>The genome of Melipona quadrifasciata.</title>
        <authorList>
            <person name="Pan H."/>
            <person name="Kapheim K."/>
        </authorList>
    </citation>
    <scope>NUCLEOTIDE SEQUENCE [LARGE SCALE GENOMIC DNA]</scope>
    <source>
        <strain evidence="3">0111107301</strain>
        <tissue evidence="3">Whole body</tissue>
    </source>
</reference>
<keyword evidence="1" id="KW-0863">Zinc-finger</keyword>
<keyword evidence="4" id="KW-1185">Reference proteome</keyword>
<accession>A0A0M9A585</accession>
<sequence>MYVSRGLRPEFDPNVRVLETQRNIPVCVWSRNPEERKKKRRLTRDRESVRKVKGQKGDIYCYNCETKGHMAVECDRDKRCFNCQRFNHIAAECHETRKRVTKQQEGRNELAMKTSRDKCKRKYASEQII</sequence>
<dbReference type="Pfam" id="PF00098">
    <property type="entry name" value="zf-CCHC"/>
    <property type="match status" value="2"/>
</dbReference>
<dbReference type="PROSITE" id="PS50158">
    <property type="entry name" value="ZF_CCHC"/>
    <property type="match status" value="1"/>
</dbReference>
<dbReference type="SUPFAM" id="SSF57756">
    <property type="entry name" value="Retrovirus zinc finger-like domains"/>
    <property type="match status" value="1"/>
</dbReference>
<organism evidence="3 4">
    <name type="scientific">Melipona quadrifasciata</name>
    <dbReference type="NCBI Taxonomy" id="166423"/>
    <lineage>
        <taxon>Eukaryota</taxon>
        <taxon>Metazoa</taxon>
        <taxon>Ecdysozoa</taxon>
        <taxon>Arthropoda</taxon>
        <taxon>Hexapoda</taxon>
        <taxon>Insecta</taxon>
        <taxon>Pterygota</taxon>
        <taxon>Neoptera</taxon>
        <taxon>Endopterygota</taxon>
        <taxon>Hymenoptera</taxon>
        <taxon>Apocrita</taxon>
        <taxon>Aculeata</taxon>
        <taxon>Apoidea</taxon>
        <taxon>Anthophila</taxon>
        <taxon>Apidae</taxon>
        <taxon>Melipona</taxon>
    </lineage>
</organism>
<dbReference type="InterPro" id="IPR036875">
    <property type="entry name" value="Znf_CCHC_sf"/>
</dbReference>
<evidence type="ECO:0000256" key="1">
    <source>
        <dbReference type="PROSITE-ProRule" id="PRU00047"/>
    </source>
</evidence>
<evidence type="ECO:0000313" key="3">
    <source>
        <dbReference type="EMBL" id="KOX76706.1"/>
    </source>
</evidence>
<dbReference type="AlphaFoldDB" id="A0A0M9A585"/>
<dbReference type="EMBL" id="KQ435742">
    <property type="protein sequence ID" value="KOX76706.1"/>
    <property type="molecule type" value="Genomic_DNA"/>
</dbReference>
<evidence type="ECO:0000259" key="2">
    <source>
        <dbReference type="PROSITE" id="PS50158"/>
    </source>
</evidence>
<dbReference type="SMART" id="SM00343">
    <property type="entry name" value="ZnF_C2HC"/>
    <property type="match status" value="2"/>
</dbReference>
<dbReference type="InterPro" id="IPR001878">
    <property type="entry name" value="Znf_CCHC"/>
</dbReference>
<dbReference type="GO" id="GO:0003676">
    <property type="term" value="F:nucleic acid binding"/>
    <property type="evidence" value="ECO:0007669"/>
    <property type="project" value="InterPro"/>
</dbReference>
<dbReference type="Gene3D" id="4.10.60.10">
    <property type="entry name" value="Zinc finger, CCHC-type"/>
    <property type="match status" value="1"/>
</dbReference>
<dbReference type="GO" id="GO:0008270">
    <property type="term" value="F:zinc ion binding"/>
    <property type="evidence" value="ECO:0007669"/>
    <property type="project" value="UniProtKB-KW"/>
</dbReference>
<keyword evidence="1" id="KW-0862">Zinc</keyword>
<keyword evidence="1" id="KW-0479">Metal-binding</keyword>